<dbReference type="InterPro" id="IPR038582">
    <property type="entry name" value="Ribosomal_eS31_euk-type_sf"/>
</dbReference>
<dbReference type="PRINTS" id="PR00348">
    <property type="entry name" value="UBIQUITIN"/>
</dbReference>
<dbReference type="Proteomes" id="UP000027138">
    <property type="component" value="Unassembled WGS sequence"/>
</dbReference>
<comment type="similarity">
    <text evidence="2">In the N-terminal section; belongs to the ubiquitin family.</text>
</comment>
<proteinExistence type="inferred from homology"/>
<dbReference type="SMART" id="SM00213">
    <property type="entry name" value="UBQ"/>
    <property type="match status" value="1"/>
</dbReference>
<dbReference type="AlphaFoldDB" id="A0A067JY69"/>
<dbReference type="SUPFAM" id="SSF57829">
    <property type="entry name" value="Zn-binding ribosomal proteins"/>
    <property type="match status" value="1"/>
</dbReference>
<feature type="domain" description="Ubiquitin-like" evidence="9">
    <location>
        <begin position="1"/>
        <end position="76"/>
    </location>
</feature>
<keyword evidence="6" id="KW-0689">Ribosomal protein</keyword>
<keyword evidence="11" id="KW-1185">Reference proteome</keyword>
<sequence length="163" mass="18611">MQVFVKIPAEKTLVLDVSPANTVTDMKINIQNKAKIPKDQQRLIFTVNQLEDDQTLAFYNIRHESTLYLLLRLPGGGGNKKKKRKVFTTPKKEKHEKEKEKLAVLKYYKVDDEDGKVERLRKECSECGPGIFMANHSDRYCCGKCGLTILFNQTVDSSSDNDV</sequence>
<dbReference type="InterPro" id="IPR011332">
    <property type="entry name" value="Ribosomal_zn-bd"/>
</dbReference>
<evidence type="ECO:0000256" key="4">
    <source>
        <dbReference type="ARBA" id="ARBA00022499"/>
    </source>
</evidence>
<evidence type="ECO:0000256" key="8">
    <source>
        <dbReference type="ARBA" id="ARBA00035123"/>
    </source>
</evidence>
<gene>
    <name evidence="10" type="ORF">JCGZ_24311</name>
</gene>
<evidence type="ECO:0000256" key="2">
    <source>
        <dbReference type="ARBA" id="ARBA00008373"/>
    </source>
</evidence>
<evidence type="ECO:0000256" key="1">
    <source>
        <dbReference type="ARBA" id="ARBA00002225"/>
    </source>
</evidence>
<dbReference type="STRING" id="180498.A0A067JY69"/>
<dbReference type="GO" id="GO:1990904">
    <property type="term" value="C:ribonucleoprotein complex"/>
    <property type="evidence" value="ECO:0007669"/>
    <property type="project" value="UniProtKB-KW"/>
</dbReference>
<evidence type="ECO:0000313" key="11">
    <source>
        <dbReference type="Proteomes" id="UP000027138"/>
    </source>
</evidence>
<dbReference type="PANTHER" id="PTHR10666">
    <property type="entry name" value="UBIQUITIN"/>
    <property type="match status" value="1"/>
</dbReference>
<dbReference type="KEGG" id="jcu:105634584"/>
<dbReference type="InterPro" id="IPR002906">
    <property type="entry name" value="Ribosomal_eS31"/>
</dbReference>
<dbReference type="GO" id="GO:0005840">
    <property type="term" value="C:ribosome"/>
    <property type="evidence" value="ECO:0007669"/>
    <property type="project" value="UniProtKB-KW"/>
</dbReference>
<dbReference type="GO" id="GO:0006412">
    <property type="term" value="P:translation"/>
    <property type="evidence" value="ECO:0007669"/>
    <property type="project" value="InterPro"/>
</dbReference>
<dbReference type="GO" id="GO:0003729">
    <property type="term" value="F:mRNA binding"/>
    <property type="evidence" value="ECO:0007669"/>
    <property type="project" value="UniProtKB-ARBA"/>
</dbReference>
<dbReference type="InterPro" id="IPR019956">
    <property type="entry name" value="Ubiquitin_dom"/>
</dbReference>
<dbReference type="Gene3D" id="6.20.50.150">
    <property type="match status" value="1"/>
</dbReference>
<dbReference type="SUPFAM" id="SSF54236">
    <property type="entry name" value="Ubiquitin-like"/>
    <property type="match status" value="1"/>
</dbReference>
<accession>A0A067JY69</accession>
<dbReference type="Pfam" id="PF00240">
    <property type="entry name" value="ubiquitin"/>
    <property type="match status" value="1"/>
</dbReference>
<evidence type="ECO:0000256" key="5">
    <source>
        <dbReference type="ARBA" id="ARBA00022833"/>
    </source>
</evidence>
<evidence type="ECO:0000313" key="10">
    <source>
        <dbReference type="EMBL" id="KDP24960.1"/>
    </source>
</evidence>
<organism evidence="10 11">
    <name type="scientific">Jatropha curcas</name>
    <name type="common">Barbados nut</name>
    <dbReference type="NCBI Taxonomy" id="180498"/>
    <lineage>
        <taxon>Eukaryota</taxon>
        <taxon>Viridiplantae</taxon>
        <taxon>Streptophyta</taxon>
        <taxon>Embryophyta</taxon>
        <taxon>Tracheophyta</taxon>
        <taxon>Spermatophyta</taxon>
        <taxon>Magnoliopsida</taxon>
        <taxon>eudicotyledons</taxon>
        <taxon>Gunneridae</taxon>
        <taxon>Pentapetalae</taxon>
        <taxon>rosids</taxon>
        <taxon>fabids</taxon>
        <taxon>Malpighiales</taxon>
        <taxon>Euphorbiaceae</taxon>
        <taxon>Crotonoideae</taxon>
        <taxon>Jatropheae</taxon>
        <taxon>Jatropha</taxon>
    </lineage>
</organism>
<comment type="similarity">
    <text evidence="3">In the C-terminal section; belongs to the eukaryotic ribosomal protein eS31 family.</text>
</comment>
<dbReference type="EMBL" id="KK915011">
    <property type="protein sequence ID" value="KDP24960.1"/>
    <property type="molecule type" value="Genomic_DNA"/>
</dbReference>
<comment type="function">
    <text evidence="1">Component of the 40S subunit of the ribosome.</text>
</comment>
<keyword evidence="7" id="KW-0687">Ribonucleoprotein</keyword>
<keyword evidence="5" id="KW-0862">Zinc</keyword>
<dbReference type="SMART" id="SM01402">
    <property type="entry name" value="Ribosomal_S27"/>
    <property type="match status" value="1"/>
</dbReference>
<keyword evidence="4" id="KW-1017">Isopeptide bond</keyword>
<dbReference type="PROSITE" id="PS50053">
    <property type="entry name" value="UBIQUITIN_2"/>
    <property type="match status" value="1"/>
</dbReference>
<evidence type="ECO:0000256" key="6">
    <source>
        <dbReference type="ARBA" id="ARBA00022980"/>
    </source>
</evidence>
<evidence type="ECO:0000259" key="9">
    <source>
        <dbReference type="PROSITE" id="PS50053"/>
    </source>
</evidence>
<name>A0A067JY69_JATCU</name>
<comment type="subunit">
    <text evidence="8">Part of the 40S ribosomal subunit.</text>
</comment>
<dbReference type="NCBIfam" id="NF001669">
    <property type="entry name" value="PRK00432.1"/>
    <property type="match status" value="1"/>
</dbReference>
<dbReference type="InterPro" id="IPR050158">
    <property type="entry name" value="Ubiquitin_ubiquitin-like"/>
</dbReference>
<dbReference type="InterPro" id="IPR029071">
    <property type="entry name" value="Ubiquitin-like_domsf"/>
</dbReference>
<dbReference type="Pfam" id="PF01599">
    <property type="entry name" value="Ribosomal_S27"/>
    <property type="match status" value="1"/>
</dbReference>
<reference evidence="10 11" key="1">
    <citation type="journal article" date="2014" name="PLoS ONE">
        <title>Global Analysis of Gene Expression Profiles in Physic Nut (Jatropha curcas L.) Seedlings Exposed to Salt Stress.</title>
        <authorList>
            <person name="Zhang L."/>
            <person name="Zhang C."/>
            <person name="Wu P."/>
            <person name="Chen Y."/>
            <person name="Li M."/>
            <person name="Jiang H."/>
            <person name="Wu G."/>
        </authorList>
    </citation>
    <scope>NUCLEOTIDE SEQUENCE [LARGE SCALE GENOMIC DNA]</scope>
    <source>
        <strain evidence="11">cv. GZQX0401</strain>
        <tissue evidence="10">Young leaves</tissue>
    </source>
</reference>
<dbReference type="OrthoDB" id="1894077at2759"/>
<dbReference type="GO" id="GO:0003735">
    <property type="term" value="F:structural constituent of ribosome"/>
    <property type="evidence" value="ECO:0007669"/>
    <property type="project" value="InterPro"/>
</dbReference>
<dbReference type="Gene3D" id="3.10.20.90">
    <property type="entry name" value="Phosphatidylinositol 3-kinase Catalytic Subunit, Chain A, domain 1"/>
    <property type="match status" value="1"/>
</dbReference>
<evidence type="ECO:0000256" key="3">
    <source>
        <dbReference type="ARBA" id="ARBA00009891"/>
    </source>
</evidence>
<evidence type="ECO:0000256" key="7">
    <source>
        <dbReference type="ARBA" id="ARBA00023274"/>
    </source>
</evidence>
<protein>
    <recommendedName>
        <fullName evidence="9">Ubiquitin-like domain-containing protein</fullName>
    </recommendedName>
</protein>
<dbReference type="InterPro" id="IPR000626">
    <property type="entry name" value="Ubiquitin-like_dom"/>
</dbReference>